<keyword evidence="2" id="KW-1185">Reference proteome</keyword>
<name>A0ABQ2ZWT3_9GAMM</name>
<evidence type="ECO:0000313" key="1">
    <source>
        <dbReference type="EMBL" id="GGY24997.1"/>
    </source>
</evidence>
<comment type="caution">
    <text evidence="1">The sequence shown here is derived from an EMBL/GenBank/DDBJ whole genome shotgun (WGS) entry which is preliminary data.</text>
</comment>
<evidence type="ECO:0000313" key="2">
    <source>
        <dbReference type="Proteomes" id="UP000621898"/>
    </source>
</evidence>
<dbReference type="RefSeq" id="WP_189440795.1">
    <property type="nucleotide sequence ID" value="NZ_BMXT01000001.1"/>
</dbReference>
<proteinExistence type="predicted"/>
<sequence>MSAQDKYEADFGADLDSVIMEASKDTLDFSYLRTLLRKPSEANAIEIGLEHDISAEVTALCYMFAQAHMAEKWLGTLQVIFSREKDVMPTLITPSSNSPYFALTLFWGGGLVL</sequence>
<protein>
    <submittedName>
        <fullName evidence="1">Uncharacterized protein</fullName>
    </submittedName>
</protein>
<reference evidence="2" key="1">
    <citation type="journal article" date="2019" name="Int. J. Syst. Evol. Microbiol.">
        <title>The Global Catalogue of Microorganisms (GCM) 10K type strain sequencing project: providing services to taxonomists for standard genome sequencing and annotation.</title>
        <authorList>
            <consortium name="The Broad Institute Genomics Platform"/>
            <consortium name="The Broad Institute Genome Sequencing Center for Infectious Disease"/>
            <person name="Wu L."/>
            <person name="Ma J."/>
        </authorList>
    </citation>
    <scope>NUCLEOTIDE SEQUENCE [LARGE SCALE GENOMIC DNA]</scope>
    <source>
        <strain evidence="2">KCTC 22232</strain>
    </source>
</reference>
<dbReference type="Proteomes" id="UP000621898">
    <property type="component" value="Unassembled WGS sequence"/>
</dbReference>
<gene>
    <name evidence="1" type="ORF">GCM10008098_18310</name>
</gene>
<organism evidence="1 2">
    <name type="scientific">Rhodanobacter panaciterrae</name>
    <dbReference type="NCBI Taxonomy" id="490572"/>
    <lineage>
        <taxon>Bacteria</taxon>
        <taxon>Pseudomonadati</taxon>
        <taxon>Pseudomonadota</taxon>
        <taxon>Gammaproteobacteria</taxon>
        <taxon>Lysobacterales</taxon>
        <taxon>Rhodanobacteraceae</taxon>
        <taxon>Rhodanobacter</taxon>
    </lineage>
</organism>
<accession>A0ABQ2ZWT3</accession>
<dbReference type="EMBL" id="BMXT01000001">
    <property type="protein sequence ID" value="GGY24997.1"/>
    <property type="molecule type" value="Genomic_DNA"/>
</dbReference>